<feature type="non-terminal residue" evidence="1">
    <location>
        <position position="1"/>
    </location>
</feature>
<evidence type="ECO:0008006" key="2">
    <source>
        <dbReference type="Google" id="ProtNLM"/>
    </source>
</evidence>
<dbReference type="SUPFAM" id="SSF49899">
    <property type="entry name" value="Concanavalin A-like lectins/glucanases"/>
    <property type="match status" value="1"/>
</dbReference>
<comment type="caution">
    <text evidence="1">The sequence shown here is derived from an EMBL/GenBank/DDBJ whole genome shotgun (WGS) entry which is preliminary data.</text>
</comment>
<dbReference type="InterPro" id="IPR013320">
    <property type="entry name" value="ConA-like_dom_sf"/>
</dbReference>
<organism evidence="1">
    <name type="scientific">marine sediment metagenome</name>
    <dbReference type="NCBI Taxonomy" id="412755"/>
    <lineage>
        <taxon>unclassified sequences</taxon>
        <taxon>metagenomes</taxon>
        <taxon>ecological metagenomes</taxon>
    </lineage>
</organism>
<proteinExistence type="predicted"/>
<dbReference type="AlphaFoldDB" id="X1GME7"/>
<accession>X1GME7</accession>
<reference evidence="1" key="1">
    <citation type="journal article" date="2014" name="Front. Microbiol.">
        <title>High frequency of phylogenetically diverse reductive dehalogenase-homologous genes in deep subseafloor sedimentary metagenomes.</title>
        <authorList>
            <person name="Kawai M."/>
            <person name="Futagami T."/>
            <person name="Toyoda A."/>
            <person name="Takaki Y."/>
            <person name="Nishi S."/>
            <person name="Hori S."/>
            <person name="Arai W."/>
            <person name="Tsubouchi T."/>
            <person name="Morono Y."/>
            <person name="Uchiyama I."/>
            <person name="Ito T."/>
            <person name="Fujiyama A."/>
            <person name="Inagaki F."/>
            <person name="Takami H."/>
        </authorList>
    </citation>
    <scope>NUCLEOTIDE SEQUENCE</scope>
    <source>
        <strain evidence="1">Expedition CK06-06</strain>
    </source>
</reference>
<evidence type="ECO:0000313" key="1">
    <source>
        <dbReference type="EMBL" id="GAH46000.1"/>
    </source>
</evidence>
<name>X1GME7_9ZZZZ</name>
<dbReference type="EMBL" id="BARU01006208">
    <property type="protein sequence ID" value="GAH46000.1"/>
    <property type="molecule type" value="Genomic_DNA"/>
</dbReference>
<protein>
    <recommendedName>
        <fullName evidence="2">LamG-like jellyroll fold domain-containing protein</fullName>
    </recommendedName>
</protein>
<gene>
    <name evidence="1" type="ORF">S03H2_12187</name>
</gene>
<dbReference type="Gene3D" id="2.60.120.200">
    <property type="match status" value="2"/>
</dbReference>
<sequence length="240" mass="27062">DEWTICLWTQRDTFSTTYRIMGMDDADTVIYTNEHSFRMVWTPSGVQYSSDIFDRGTTGMTAVNSSTDWKLHCFVRNSTGYAYYLDNTLESQNTTFVATWVDQNKVLTLNSNTKPASVCTNEGMDGIDEVGLWNRALNETHLDLVWNEGAGVSYEATAETNNTWNSTFEENLRAIWNFEETSGTVLFDVWNYTSNGTNNGATLQATGINNYAYDFESTEFDNVTIPTTAQLESDSVTINV</sequence>